<accession>A0ABW4SZ17</accession>
<comment type="caution">
    <text evidence="1">The sequence shown here is derived from an EMBL/GenBank/DDBJ whole genome shotgun (WGS) entry which is preliminary data.</text>
</comment>
<keyword evidence="2" id="KW-1185">Reference proteome</keyword>
<name>A0ABW4SZ17_9ACTN</name>
<dbReference type="RefSeq" id="WP_379574984.1">
    <property type="nucleotide sequence ID" value="NZ_JBHUFV010000036.1"/>
</dbReference>
<gene>
    <name evidence="1" type="ORF">ACFSKW_25720</name>
</gene>
<proteinExistence type="predicted"/>
<evidence type="ECO:0000313" key="2">
    <source>
        <dbReference type="Proteomes" id="UP001597368"/>
    </source>
</evidence>
<protein>
    <submittedName>
        <fullName evidence="1">Uncharacterized protein</fullName>
    </submittedName>
</protein>
<dbReference type="EMBL" id="JBHUFV010000036">
    <property type="protein sequence ID" value="MFD1934878.1"/>
    <property type="molecule type" value="Genomic_DNA"/>
</dbReference>
<sequence length="68" mass="7490">MRHGLDLLRQEFPAWAIFLSDGGALYATRRGVSLTGAQIYKGIHQTVAADDTETLARLLRKQEGMTDG</sequence>
<reference evidence="2" key="1">
    <citation type="journal article" date="2019" name="Int. J. Syst. Evol. Microbiol.">
        <title>The Global Catalogue of Microorganisms (GCM) 10K type strain sequencing project: providing services to taxonomists for standard genome sequencing and annotation.</title>
        <authorList>
            <consortium name="The Broad Institute Genomics Platform"/>
            <consortium name="The Broad Institute Genome Sequencing Center for Infectious Disease"/>
            <person name="Wu L."/>
            <person name="Ma J."/>
        </authorList>
    </citation>
    <scope>NUCLEOTIDE SEQUENCE [LARGE SCALE GENOMIC DNA]</scope>
    <source>
        <strain evidence="2">ICMP 6774ER</strain>
    </source>
</reference>
<organism evidence="1 2">
    <name type="scientific">Nonomuraea mangrovi</name>
    <dbReference type="NCBI Taxonomy" id="2316207"/>
    <lineage>
        <taxon>Bacteria</taxon>
        <taxon>Bacillati</taxon>
        <taxon>Actinomycetota</taxon>
        <taxon>Actinomycetes</taxon>
        <taxon>Streptosporangiales</taxon>
        <taxon>Streptosporangiaceae</taxon>
        <taxon>Nonomuraea</taxon>
    </lineage>
</organism>
<evidence type="ECO:0000313" key="1">
    <source>
        <dbReference type="EMBL" id="MFD1934878.1"/>
    </source>
</evidence>
<dbReference type="Proteomes" id="UP001597368">
    <property type="component" value="Unassembled WGS sequence"/>
</dbReference>